<dbReference type="GO" id="GO:0046689">
    <property type="term" value="P:response to mercury ion"/>
    <property type="evidence" value="ECO:0007669"/>
    <property type="project" value="InterPro"/>
</dbReference>
<dbReference type="Gene3D" id="1.10.1660.10">
    <property type="match status" value="1"/>
</dbReference>
<dbReference type="GO" id="GO:0003677">
    <property type="term" value="F:DNA binding"/>
    <property type="evidence" value="ECO:0007669"/>
    <property type="project" value="UniProtKB-KW"/>
</dbReference>
<feature type="domain" description="HTH merR-type" evidence="6">
    <location>
        <begin position="3"/>
        <end position="72"/>
    </location>
</feature>
<dbReference type="PROSITE" id="PS50937">
    <property type="entry name" value="HTH_MERR_2"/>
    <property type="match status" value="1"/>
</dbReference>
<dbReference type="InterPro" id="IPR000551">
    <property type="entry name" value="MerR-type_HTH_dom"/>
</dbReference>
<reference evidence="7" key="1">
    <citation type="journal article" date="2015" name="Nature">
        <title>Complex archaea that bridge the gap between prokaryotes and eukaryotes.</title>
        <authorList>
            <person name="Spang A."/>
            <person name="Saw J.H."/>
            <person name="Jorgensen S.L."/>
            <person name="Zaremba-Niedzwiedzka K."/>
            <person name="Martijn J."/>
            <person name="Lind A.E."/>
            <person name="van Eijk R."/>
            <person name="Schleper C."/>
            <person name="Guy L."/>
            <person name="Ettema T.J."/>
        </authorList>
    </citation>
    <scope>NUCLEOTIDE SEQUENCE</scope>
</reference>
<proteinExistence type="predicted"/>
<keyword evidence="3" id="KW-0238">DNA-binding</keyword>
<name>A0A0F9GB74_9ZZZZ</name>
<dbReference type="Pfam" id="PF13411">
    <property type="entry name" value="MerR_1"/>
    <property type="match status" value="1"/>
</dbReference>
<sequence>MSAYSVSRLAQEAGVSVHIVRDYLLRRLLRPVARTAGGHCVFDAVALQRLRFVRAAFEAGIGLDTLTRLCRALDAEDVDDSAAHLVNVGQLVECRRRALFDLELQLAAQLTKLAHDKEMSS</sequence>
<dbReference type="SUPFAM" id="SSF46955">
    <property type="entry name" value="Putative DNA-binding domain"/>
    <property type="match status" value="1"/>
</dbReference>
<keyword evidence="2" id="KW-0805">Transcription regulation</keyword>
<dbReference type="InterPro" id="IPR047057">
    <property type="entry name" value="MerR_fam"/>
</dbReference>
<dbReference type="EMBL" id="LAZR01020755">
    <property type="protein sequence ID" value="KKL87731.1"/>
    <property type="molecule type" value="Genomic_DNA"/>
</dbReference>
<evidence type="ECO:0000256" key="4">
    <source>
        <dbReference type="ARBA" id="ARBA00023163"/>
    </source>
</evidence>
<dbReference type="NCBIfam" id="TIGR02054">
    <property type="entry name" value="MerD"/>
    <property type="match status" value="1"/>
</dbReference>
<dbReference type="AlphaFoldDB" id="A0A0F9GB74"/>
<protein>
    <recommendedName>
        <fullName evidence="1">HTH-type transcriptional regulator MerD</fullName>
    </recommendedName>
    <alternativeName>
        <fullName evidence="5">Mercuric resistance protein MerD</fullName>
    </alternativeName>
</protein>
<dbReference type="GO" id="GO:0003700">
    <property type="term" value="F:DNA-binding transcription factor activity"/>
    <property type="evidence" value="ECO:0007669"/>
    <property type="project" value="InterPro"/>
</dbReference>
<dbReference type="PANTHER" id="PTHR30204:SF93">
    <property type="entry name" value="HTH MERR-TYPE DOMAIN-CONTAINING PROTEIN"/>
    <property type="match status" value="1"/>
</dbReference>
<evidence type="ECO:0000256" key="1">
    <source>
        <dbReference type="ARBA" id="ARBA00019396"/>
    </source>
</evidence>
<dbReference type="InterPro" id="IPR011797">
    <property type="entry name" value="MerD"/>
</dbReference>
<evidence type="ECO:0000313" key="7">
    <source>
        <dbReference type="EMBL" id="KKL87731.1"/>
    </source>
</evidence>
<dbReference type="PANTHER" id="PTHR30204">
    <property type="entry name" value="REDOX-CYCLING DRUG-SENSING TRANSCRIPTIONAL ACTIVATOR SOXR"/>
    <property type="match status" value="1"/>
</dbReference>
<dbReference type="InterPro" id="IPR009061">
    <property type="entry name" value="DNA-bd_dom_put_sf"/>
</dbReference>
<comment type="caution">
    <text evidence="7">The sequence shown here is derived from an EMBL/GenBank/DDBJ whole genome shotgun (WGS) entry which is preliminary data.</text>
</comment>
<gene>
    <name evidence="7" type="ORF">LCGC14_1931790</name>
</gene>
<keyword evidence="4" id="KW-0804">Transcription</keyword>
<evidence type="ECO:0000256" key="2">
    <source>
        <dbReference type="ARBA" id="ARBA00023015"/>
    </source>
</evidence>
<dbReference type="PRINTS" id="PR00040">
    <property type="entry name" value="HTHMERR"/>
</dbReference>
<dbReference type="SMART" id="SM00422">
    <property type="entry name" value="HTH_MERR"/>
    <property type="match status" value="1"/>
</dbReference>
<evidence type="ECO:0000256" key="5">
    <source>
        <dbReference type="ARBA" id="ARBA00032882"/>
    </source>
</evidence>
<evidence type="ECO:0000256" key="3">
    <source>
        <dbReference type="ARBA" id="ARBA00023125"/>
    </source>
</evidence>
<evidence type="ECO:0000259" key="6">
    <source>
        <dbReference type="PROSITE" id="PS50937"/>
    </source>
</evidence>
<organism evidence="7">
    <name type="scientific">marine sediment metagenome</name>
    <dbReference type="NCBI Taxonomy" id="412755"/>
    <lineage>
        <taxon>unclassified sequences</taxon>
        <taxon>metagenomes</taxon>
        <taxon>ecological metagenomes</taxon>
    </lineage>
</organism>
<dbReference type="GO" id="GO:0045892">
    <property type="term" value="P:negative regulation of DNA-templated transcription"/>
    <property type="evidence" value="ECO:0007669"/>
    <property type="project" value="InterPro"/>
</dbReference>
<accession>A0A0F9GB74</accession>